<organism evidence="1 2">
    <name type="scientific">Ignicoccus islandicus DSM 13165</name>
    <dbReference type="NCBI Taxonomy" id="940295"/>
    <lineage>
        <taxon>Archaea</taxon>
        <taxon>Thermoproteota</taxon>
        <taxon>Thermoprotei</taxon>
        <taxon>Desulfurococcales</taxon>
        <taxon>Desulfurococcaceae</taxon>
        <taxon>Ignicoccus</taxon>
    </lineage>
</organism>
<dbReference type="EMBL" id="CP006867">
    <property type="protein sequence ID" value="ALU12567.1"/>
    <property type="molecule type" value="Genomic_DNA"/>
</dbReference>
<dbReference type="Proteomes" id="UP000060778">
    <property type="component" value="Chromosome"/>
</dbReference>
<evidence type="ECO:0000313" key="2">
    <source>
        <dbReference type="Proteomes" id="UP000060778"/>
    </source>
</evidence>
<proteinExistence type="predicted"/>
<protein>
    <submittedName>
        <fullName evidence="1">Uncharacterized protein</fullName>
    </submittedName>
</protein>
<name>A0A0U3FRS5_9CREN</name>
<sequence length="149" mass="16182">METLVLMGIVSIAIAILAASLRPEVKASAPSVVAELSTNLMYSNDPIATCNEILESLRSTKVVDNNELITFGNSNDKYVIVTIVYSSSAGNVEGVRLNSKLDGSLVRLYQERKLLPQGRSLVCIFTSKPLRDLEVRFVGVTNICLDCST</sequence>
<dbReference type="GeneID" id="30680426"/>
<dbReference type="AlphaFoldDB" id="A0A0U3FRS5"/>
<keyword evidence="2" id="KW-1185">Reference proteome</keyword>
<accession>A0A0U3FRS5</accession>
<evidence type="ECO:0000313" key="1">
    <source>
        <dbReference type="EMBL" id="ALU12567.1"/>
    </source>
</evidence>
<dbReference type="STRING" id="940295.EYM_05210"/>
<gene>
    <name evidence="1" type="ORF">EYM_05210</name>
</gene>
<dbReference type="KEGG" id="iis:EYM_05210"/>
<reference evidence="1 2" key="1">
    <citation type="submission" date="2013-11" db="EMBL/GenBank/DDBJ databases">
        <title>Comparative genomics of Ignicoccus.</title>
        <authorList>
            <person name="Podar M."/>
        </authorList>
    </citation>
    <scope>NUCLEOTIDE SEQUENCE [LARGE SCALE GENOMIC DNA]</scope>
    <source>
        <strain evidence="1 2">DSM 13165</strain>
    </source>
</reference>
<dbReference type="RefSeq" id="WP_075049967.1">
    <property type="nucleotide sequence ID" value="NZ_CP006867.1"/>
</dbReference>